<gene>
    <name evidence="1" type="ORF">KQ486_04395</name>
</gene>
<evidence type="ECO:0000313" key="1">
    <source>
        <dbReference type="EMBL" id="MBU6080247.1"/>
    </source>
</evidence>
<evidence type="ECO:0000313" key="2">
    <source>
        <dbReference type="Proteomes" id="UP000812672"/>
    </source>
</evidence>
<keyword evidence="2" id="KW-1185">Reference proteome</keyword>
<protein>
    <submittedName>
        <fullName evidence="1">Uncharacterized protein</fullName>
    </submittedName>
</protein>
<proteinExistence type="predicted"/>
<organism evidence="1 2">
    <name type="scientific">Allobacillus halotolerans</name>
    <dbReference type="NCBI Taxonomy" id="570278"/>
    <lineage>
        <taxon>Bacteria</taxon>
        <taxon>Bacillati</taxon>
        <taxon>Bacillota</taxon>
        <taxon>Bacilli</taxon>
        <taxon>Bacillales</taxon>
        <taxon>Bacillaceae</taxon>
        <taxon>Allobacillus</taxon>
    </lineage>
</organism>
<dbReference type="RefSeq" id="WP_216686887.1">
    <property type="nucleotide sequence ID" value="NZ_CP117968.1"/>
</dbReference>
<dbReference type="EMBL" id="JAHLZF010000004">
    <property type="protein sequence ID" value="MBU6080247.1"/>
    <property type="molecule type" value="Genomic_DNA"/>
</dbReference>
<dbReference type="Proteomes" id="UP000812672">
    <property type="component" value="Unassembled WGS sequence"/>
</dbReference>
<sequence length="53" mass="5770">MPLTAEVVLLTAEDGPLTVEVVLLTAEDEPLTAEIVPKTAQVTFSKQELAYRQ</sequence>
<comment type="caution">
    <text evidence="1">The sequence shown here is derived from an EMBL/GenBank/DDBJ whole genome shotgun (WGS) entry which is preliminary data.</text>
</comment>
<reference evidence="1 2" key="1">
    <citation type="journal article" date="2011" name="Int. J. Syst. Evol. Microbiol.">
        <title>Allobacillus halotolerans gen. nov., sp. nov. isolated from shrimp paste.</title>
        <authorList>
            <person name="Sheu S.Y."/>
            <person name="Arun A.B."/>
            <person name="Jiang S.R."/>
            <person name="Young C.C."/>
            <person name="Chen W.M."/>
        </authorList>
    </citation>
    <scope>NUCLEOTIDE SEQUENCE [LARGE SCALE GENOMIC DNA]</scope>
    <source>
        <strain evidence="1 2">LMG 24826</strain>
    </source>
</reference>
<accession>A0ABS6GMA1</accession>
<name>A0ABS6GMA1_9BACI</name>